<sequence>MTIQESEVRADFDRRVGSLRGRRVLSIGYWDLSSVGPDAEWDFDDWHHAVMGVQLATDAGPVTVTWTATFYPYGVEVFLQPIDHHVDRAGTQRVGPSADSRWTAALGQPVRDARVSWDRFTVGPAMRSDGQVIGLGRPHDVDVPTALRLDFDGGPVWFVAGMPQFPNPERVFIPGDEIVVVFTASRMCQMGYTDPEFIG</sequence>
<organism evidence="1 2">
    <name type="scientific">Micromonospora humi</name>
    <dbReference type="NCBI Taxonomy" id="745366"/>
    <lineage>
        <taxon>Bacteria</taxon>
        <taxon>Bacillati</taxon>
        <taxon>Actinomycetota</taxon>
        <taxon>Actinomycetes</taxon>
        <taxon>Micromonosporales</taxon>
        <taxon>Micromonosporaceae</taxon>
        <taxon>Micromonospora</taxon>
    </lineage>
</organism>
<proteinExistence type="predicted"/>
<dbReference type="RefSeq" id="WP_091060576.1">
    <property type="nucleotide sequence ID" value="NZ_FMDM01000004.1"/>
</dbReference>
<dbReference type="EMBL" id="FMDM01000004">
    <property type="protein sequence ID" value="SCG50526.1"/>
    <property type="molecule type" value="Genomic_DNA"/>
</dbReference>
<gene>
    <name evidence="1" type="ORF">GA0070213_104133</name>
</gene>
<evidence type="ECO:0000313" key="2">
    <source>
        <dbReference type="Proteomes" id="UP000199360"/>
    </source>
</evidence>
<dbReference type="OrthoDB" id="3520945at2"/>
<keyword evidence="2" id="KW-1185">Reference proteome</keyword>
<name>A0A1C5HWZ4_9ACTN</name>
<protein>
    <submittedName>
        <fullName evidence="1">Uncharacterized protein</fullName>
    </submittedName>
</protein>
<reference evidence="2" key="1">
    <citation type="submission" date="2016-06" db="EMBL/GenBank/DDBJ databases">
        <authorList>
            <person name="Varghese N."/>
            <person name="Submissions Spin"/>
        </authorList>
    </citation>
    <scope>NUCLEOTIDE SEQUENCE [LARGE SCALE GENOMIC DNA]</scope>
    <source>
        <strain evidence="2">DSM 45647</strain>
    </source>
</reference>
<accession>A0A1C5HWZ4</accession>
<evidence type="ECO:0000313" key="1">
    <source>
        <dbReference type="EMBL" id="SCG50526.1"/>
    </source>
</evidence>
<dbReference type="AlphaFoldDB" id="A0A1C5HWZ4"/>
<dbReference type="Proteomes" id="UP000199360">
    <property type="component" value="Unassembled WGS sequence"/>
</dbReference>